<dbReference type="EMBL" id="JACHOC010000003">
    <property type="protein sequence ID" value="MBB4622043.1"/>
    <property type="molecule type" value="Genomic_DNA"/>
</dbReference>
<keyword evidence="2" id="KW-1185">Reference proteome</keyword>
<name>A0ABR6KL10_9BACT</name>
<evidence type="ECO:0000313" key="1">
    <source>
        <dbReference type="EMBL" id="MBB4622043.1"/>
    </source>
</evidence>
<protein>
    <recommendedName>
        <fullName evidence="3">Transcriptional regulator</fullName>
    </recommendedName>
</protein>
<dbReference type="Proteomes" id="UP000533637">
    <property type="component" value="Unassembled WGS sequence"/>
</dbReference>
<accession>A0ABR6KL10</accession>
<organism evidence="1 2">
    <name type="scientific">Parabacteroides faecis</name>
    <dbReference type="NCBI Taxonomy" id="1217282"/>
    <lineage>
        <taxon>Bacteria</taxon>
        <taxon>Pseudomonadati</taxon>
        <taxon>Bacteroidota</taxon>
        <taxon>Bacteroidia</taxon>
        <taxon>Bacteroidales</taxon>
        <taxon>Tannerellaceae</taxon>
        <taxon>Parabacteroides</taxon>
    </lineage>
</organism>
<gene>
    <name evidence="1" type="ORF">GGQ57_001940</name>
</gene>
<sequence length="34" mass="3821">MVKGGRDGHLSLYVLTNKPLKMLLLTEKIIYFAG</sequence>
<evidence type="ECO:0008006" key="3">
    <source>
        <dbReference type="Google" id="ProtNLM"/>
    </source>
</evidence>
<reference evidence="1 2" key="1">
    <citation type="submission" date="2020-08" db="EMBL/GenBank/DDBJ databases">
        <title>Genomic Encyclopedia of Type Strains, Phase IV (KMG-IV): sequencing the most valuable type-strain genomes for metagenomic binning, comparative biology and taxonomic classification.</title>
        <authorList>
            <person name="Goeker M."/>
        </authorList>
    </citation>
    <scope>NUCLEOTIDE SEQUENCE [LARGE SCALE GENOMIC DNA]</scope>
    <source>
        <strain evidence="1 2">DSM 102983</strain>
    </source>
</reference>
<proteinExistence type="predicted"/>
<evidence type="ECO:0000313" key="2">
    <source>
        <dbReference type="Proteomes" id="UP000533637"/>
    </source>
</evidence>
<comment type="caution">
    <text evidence="1">The sequence shown here is derived from an EMBL/GenBank/DDBJ whole genome shotgun (WGS) entry which is preliminary data.</text>
</comment>